<evidence type="ECO:0000313" key="2">
    <source>
        <dbReference type="Proteomes" id="UP000325372"/>
    </source>
</evidence>
<dbReference type="Proteomes" id="UP000325372">
    <property type="component" value="Unassembled WGS sequence"/>
</dbReference>
<protein>
    <submittedName>
        <fullName evidence="1">4,5-dioxygenase</fullName>
    </submittedName>
</protein>
<name>A0A5N0TA34_9GAMM</name>
<dbReference type="Gene3D" id="3.30.70.1240">
    <property type="entry name" value="DOPA-like domains"/>
    <property type="match status" value="1"/>
</dbReference>
<dbReference type="PIRSF" id="PIRSF028139">
    <property type="entry name" value="DOPA-diox_rel_Mll2280"/>
    <property type="match status" value="1"/>
</dbReference>
<accession>A0A5N0TA34</accession>
<dbReference type="SUPFAM" id="SSF143410">
    <property type="entry name" value="DOPA-like"/>
    <property type="match status" value="1"/>
</dbReference>
<dbReference type="InterPro" id="IPR023389">
    <property type="entry name" value="DOPA-like_sf"/>
</dbReference>
<keyword evidence="2" id="KW-1185">Reference proteome</keyword>
<dbReference type="AlphaFoldDB" id="A0A5N0TA34"/>
<dbReference type="PANTHER" id="PTHR36423">
    <property type="entry name" value="AFR070WP"/>
    <property type="match status" value="1"/>
</dbReference>
<keyword evidence="1" id="KW-0223">Dioxygenase</keyword>
<organism evidence="1 2">
    <name type="scientific">Marinihelvus fidelis</name>
    <dbReference type="NCBI Taxonomy" id="2613842"/>
    <lineage>
        <taxon>Bacteria</taxon>
        <taxon>Pseudomonadati</taxon>
        <taxon>Pseudomonadota</taxon>
        <taxon>Gammaproteobacteria</taxon>
        <taxon>Chromatiales</taxon>
        <taxon>Wenzhouxiangellaceae</taxon>
        <taxon>Marinihelvus</taxon>
    </lineage>
</organism>
<dbReference type="Pfam" id="PF08883">
    <property type="entry name" value="DOPA_dioxygen"/>
    <property type="match status" value="1"/>
</dbReference>
<keyword evidence="1" id="KW-0560">Oxidoreductase</keyword>
<evidence type="ECO:0000313" key="1">
    <source>
        <dbReference type="EMBL" id="KAA9130189.1"/>
    </source>
</evidence>
<dbReference type="GO" id="GO:0051213">
    <property type="term" value="F:dioxygenase activity"/>
    <property type="evidence" value="ECO:0007669"/>
    <property type="project" value="UniProtKB-KW"/>
</dbReference>
<dbReference type="RefSeq" id="WP_150865025.1">
    <property type="nucleotide sequence ID" value="NZ_VYXP01000009.1"/>
</dbReference>
<proteinExistence type="predicted"/>
<dbReference type="InterPro" id="IPR014980">
    <property type="entry name" value="DOPA_dioxygen"/>
</dbReference>
<dbReference type="EMBL" id="VYXP01000009">
    <property type="protein sequence ID" value="KAA9130189.1"/>
    <property type="molecule type" value="Genomic_DNA"/>
</dbReference>
<gene>
    <name evidence="1" type="ORF">F3N42_13555</name>
</gene>
<dbReference type="PANTHER" id="PTHR36423:SF2">
    <property type="entry name" value="AFR070WP"/>
    <property type="match status" value="1"/>
</dbReference>
<sequence length="120" mass="13586">MLGPRPGVECYHAHIYFEPSELQLATRLHAEMSGRFGLPMGRIHNRPIGPHPVGMFQVIVPAEALARVTDWLEHHRQGLDVLVHEDTGDDYRDHTHGVRWLGQPHPLDLSVLRPATRAQV</sequence>
<reference evidence="1 2" key="1">
    <citation type="submission" date="2019-09" db="EMBL/GenBank/DDBJ databases">
        <title>Wenzhouxiangella sp. Genome sequencing and assembly.</title>
        <authorList>
            <person name="Zhang R."/>
        </authorList>
    </citation>
    <scope>NUCLEOTIDE SEQUENCE [LARGE SCALE GENOMIC DNA]</scope>
    <source>
        <strain evidence="1 2">W260</strain>
    </source>
</reference>
<comment type="caution">
    <text evidence="1">The sequence shown here is derived from an EMBL/GenBank/DDBJ whole genome shotgun (WGS) entry which is preliminary data.</text>
</comment>